<feature type="domain" description="Peptidase M28" evidence="7">
    <location>
        <begin position="296"/>
        <end position="507"/>
    </location>
</feature>
<keyword evidence="6" id="KW-0862">Zinc</keyword>
<organism evidence="8 9">
    <name type="scientific">Maribellus comscasis</name>
    <dbReference type="NCBI Taxonomy" id="2681766"/>
    <lineage>
        <taxon>Bacteria</taxon>
        <taxon>Pseudomonadati</taxon>
        <taxon>Bacteroidota</taxon>
        <taxon>Bacteroidia</taxon>
        <taxon>Marinilabiliales</taxon>
        <taxon>Prolixibacteraceae</taxon>
        <taxon>Maribellus</taxon>
    </lineage>
</organism>
<dbReference type="GO" id="GO:0008235">
    <property type="term" value="F:metalloexopeptidase activity"/>
    <property type="evidence" value="ECO:0007669"/>
    <property type="project" value="InterPro"/>
</dbReference>
<keyword evidence="1" id="KW-0031">Aminopeptidase</keyword>
<dbReference type="GO" id="GO:0046872">
    <property type="term" value="F:metal ion binding"/>
    <property type="evidence" value="ECO:0007669"/>
    <property type="project" value="UniProtKB-KW"/>
</dbReference>
<sequence length="545" mass="60756">MQKNILLLFVAILIFACKPEVKNDGESAILYGNIEKHVAELASDKYKGRAPMSDAEPLVLDYLSTQMKQIGLEGANKGSYFQEVPILSITSKLSDALDFDTPTGKQSFNKLNEYVAFSQKVEEEMLLQNSEVIFAGFGITAPEFDRDDFAGVDVKGKTIIVFVNDPGYGTSDDYFKGNTMTYYGRWTYKFEEAARRGAKACFIVHETGPAGYPWGVVRNNGETTKLFLDSEDGYKNRCSFEGWITKESAEKLFKACGYNFDELKQKAISKDFNPFELNAKASAKITSTFKKGTSKNVCGLIKGTTKPDEVVVYTAHWDHLGVGTPVNGDSIYNGATDNASAVSWMLEIARAFKSGKQPERSLLFLAVTSEESGLLGSGYYAENPFFPMNKTVACINTDVILFIGKFKDVTVTGYGHSELDNLLAEEAKKQGRYIAQDPNPENGMFFRSDHFPFMKKGVPAIFAKGYIEAESYGKEKTLELISDYWENTYHKPTDEYHAETADLNGLVQDAKLFYNVGLRLANSVAWPVWNNGSEFKAVREQSLEH</sequence>
<dbReference type="RefSeq" id="WP_158869083.1">
    <property type="nucleotide sequence ID" value="NZ_CP046401.1"/>
</dbReference>
<evidence type="ECO:0000256" key="3">
    <source>
        <dbReference type="ARBA" id="ARBA00022723"/>
    </source>
</evidence>
<evidence type="ECO:0000256" key="1">
    <source>
        <dbReference type="ARBA" id="ARBA00022438"/>
    </source>
</evidence>
<dbReference type="KEGG" id="mcos:GM418_20380"/>
<dbReference type="Proteomes" id="UP000428260">
    <property type="component" value="Chromosome"/>
</dbReference>
<dbReference type="PANTHER" id="PTHR12147">
    <property type="entry name" value="METALLOPEPTIDASE M28 FAMILY MEMBER"/>
    <property type="match status" value="1"/>
</dbReference>
<dbReference type="GO" id="GO:0004177">
    <property type="term" value="F:aminopeptidase activity"/>
    <property type="evidence" value="ECO:0007669"/>
    <property type="project" value="UniProtKB-KW"/>
</dbReference>
<keyword evidence="9" id="KW-1185">Reference proteome</keyword>
<keyword evidence="3" id="KW-0479">Metal-binding</keyword>
<dbReference type="Gene3D" id="3.40.630.10">
    <property type="entry name" value="Zn peptidases"/>
    <property type="match status" value="1"/>
</dbReference>
<dbReference type="Pfam" id="PF04389">
    <property type="entry name" value="Peptidase_M28"/>
    <property type="match status" value="1"/>
</dbReference>
<dbReference type="AlphaFoldDB" id="A0A6I6K7F8"/>
<evidence type="ECO:0000256" key="4">
    <source>
        <dbReference type="ARBA" id="ARBA00022729"/>
    </source>
</evidence>
<evidence type="ECO:0000256" key="2">
    <source>
        <dbReference type="ARBA" id="ARBA00022670"/>
    </source>
</evidence>
<dbReference type="InterPro" id="IPR045175">
    <property type="entry name" value="M28_fam"/>
</dbReference>
<accession>A0A6I6K7F8</accession>
<evidence type="ECO:0000259" key="7">
    <source>
        <dbReference type="Pfam" id="PF04389"/>
    </source>
</evidence>
<gene>
    <name evidence="8" type="ORF">GM418_20380</name>
</gene>
<proteinExistence type="predicted"/>
<reference evidence="8 9" key="1">
    <citation type="submission" date="2019-11" db="EMBL/GenBank/DDBJ databases">
        <authorList>
            <person name="Zheng R.K."/>
            <person name="Sun C.M."/>
        </authorList>
    </citation>
    <scope>NUCLEOTIDE SEQUENCE [LARGE SCALE GENOMIC DNA]</scope>
    <source>
        <strain evidence="8 9">WC007</strain>
    </source>
</reference>
<dbReference type="PROSITE" id="PS51257">
    <property type="entry name" value="PROKAR_LIPOPROTEIN"/>
    <property type="match status" value="1"/>
</dbReference>
<keyword evidence="5" id="KW-0378">Hydrolase</keyword>
<name>A0A6I6K7F8_9BACT</name>
<evidence type="ECO:0000256" key="6">
    <source>
        <dbReference type="ARBA" id="ARBA00022833"/>
    </source>
</evidence>
<keyword evidence="2" id="KW-0645">Protease</keyword>
<protein>
    <submittedName>
        <fullName evidence="8">M28 family peptidase</fullName>
    </submittedName>
</protein>
<dbReference type="PANTHER" id="PTHR12147:SF56">
    <property type="entry name" value="AMINOPEPTIDASE YDR415C-RELATED"/>
    <property type="match status" value="1"/>
</dbReference>
<dbReference type="SUPFAM" id="SSF53187">
    <property type="entry name" value="Zn-dependent exopeptidases"/>
    <property type="match status" value="1"/>
</dbReference>
<dbReference type="InterPro" id="IPR007484">
    <property type="entry name" value="Peptidase_M28"/>
</dbReference>
<dbReference type="CDD" id="cd05660">
    <property type="entry name" value="M28_like_PA"/>
    <property type="match status" value="1"/>
</dbReference>
<dbReference type="GO" id="GO:0006508">
    <property type="term" value="P:proteolysis"/>
    <property type="evidence" value="ECO:0007669"/>
    <property type="project" value="UniProtKB-KW"/>
</dbReference>
<evidence type="ECO:0000313" key="9">
    <source>
        <dbReference type="Proteomes" id="UP000428260"/>
    </source>
</evidence>
<dbReference type="EMBL" id="CP046401">
    <property type="protein sequence ID" value="QGY45944.1"/>
    <property type="molecule type" value="Genomic_DNA"/>
</dbReference>
<evidence type="ECO:0000313" key="8">
    <source>
        <dbReference type="EMBL" id="QGY45944.1"/>
    </source>
</evidence>
<keyword evidence="4" id="KW-0732">Signal</keyword>
<evidence type="ECO:0000256" key="5">
    <source>
        <dbReference type="ARBA" id="ARBA00022801"/>
    </source>
</evidence>